<evidence type="ECO:0000313" key="12">
    <source>
        <dbReference type="Proteomes" id="UP000239263"/>
    </source>
</evidence>
<dbReference type="EMBL" id="MSCO01000001">
    <property type="protein sequence ID" value="PQJ88523.1"/>
    <property type="molecule type" value="Genomic_DNA"/>
</dbReference>
<reference evidence="11 12" key="1">
    <citation type="submission" date="2016-12" db="EMBL/GenBank/DDBJ databases">
        <title>Diversity of luminous bacteria.</title>
        <authorList>
            <person name="Yoshizawa S."/>
            <person name="Kogure K."/>
        </authorList>
    </citation>
    <scope>NUCLEOTIDE SEQUENCE [LARGE SCALE GENOMIC DNA]</scope>
    <source>
        <strain evidence="11 12">ATCC 33715</strain>
    </source>
</reference>
<protein>
    <recommendedName>
        <fullName evidence="13">Methyl-accepting chemotaxis protein</fullName>
    </recommendedName>
</protein>
<evidence type="ECO:0000259" key="10">
    <source>
        <dbReference type="PROSITE" id="PS50885"/>
    </source>
</evidence>
<dbReference type="AlphaFoldDB" id="A0A2S7XAY6"/>
<evidence type="ECO:0000256" key="8">
    <source>
        <dbReference type="SAM" id="Phobius"/>
    </source>
</evidence>
<keyword evidence="4 8" id="KW-0472">Membrane</keyword>
<name>A0A2S7XAY6_9GAMM</name>
<dbReference type="Proteomes" id="UP000239263">
    <property type="component" value="Unassembled WGS sequence"/>
</dbReference>
<dbReference type="InterPro" id="IPR004089">
    <property type="entry name" value="MCPsignal_dom"/>
</dbReference>
<keyword evidence="3 8" id="KW-1133">Transmembrane helix</keyword>
<evidence type="ECO:0000256" key="3">
    <source>
        <dbReference type="ARBA" id="ARBA00022989"/>
    </source>
</evidence>
<evidence type="ECO:0000256" key="1">
    <source>
        <dbReference type="ARBA" id="ARBA00004141"/>
    </source>
</evidence>
<evidence type="ECO:0000259" key="9">
    <source>
        <dbReference type="PROSITE" id="PS50111"/>
    </source>
</evidence>
<dbReference type="GO" id="GO:0007165">
    <property type="term" value="P:signal transduction"/>
    <property type="evidence" value="ECO:0007669"/>
    <property type="project" value="UniProtKB-KW"/>
</dbReference>
<comment type="caution">
    <text evidence="11">The sequence shown here is derived from an EMBL/GenBank/DDBJ whole genome shotgun (WGS) entry which is preliminary data.</text>
</comment>
<proteinExistence type="inferred from homology"/>
<dbReference type="CDD" id="cd06225">
    <property type="entry name" value="HAMP"/>
    <property type="match status" value="1"/>
</dbReference>
<dbReference type="Pfam" id="PF00015">
    <property type="entry name" value="MCPsignal"/>
    <property type="match status" value="1"/>
</dbReference>
<organism evidence="11 12">
    <name type="scientific">Aliivibrio sifiae</name>
    <dbReference type="NCBI Taxonomy" id="566293"/>
    <lineage>
        <taxon>Bacteria</taxon>
        <taxon>Pseudomonadati</taxon>
        <taxon>Pseudomonadota</taxon>
        <taxon>Gammaproteobacteria</taxon>
        <taxon>Vibrionales</taxon>
        <taxon>Vibrionaceae</taxon>
        <taxon>Aliivibrio</taxon>
    </lineage>
</organism>
<dbReference type="PANTHER" id="PTHR32089">
    <property type="entry name" value="METHYL-ACCEPTING CHEMOTAXIS PROTEIN MCPB"/>
    <property type="match status" value="1"/>
</dbReference>
<evidence type="ECO:0000256" key="2">
    <source>
        <dbReference type="ARBA" id="ARBA00022692"/>
    </source>
</evidence>
<keyword evidence="2 8" id="KW-0812">Transmembrane</keyword>
<dbReference type="PANTHER" id="PTHR32089:SF119">
    <property type="entry name" value="METHYL-ACCEPTING CHEMOTAXIS PROTEIN CTPL"/>
    <property type="match status" value="1"/>
</dbReference>
<evidence type="ECO:0000256" key="4">
    <source>
        <dbReference type="ARBA" id="ARBA00023136"/>
    </source>
</evidence>
<feature type="transmembrane region" description="Helical" evidence="8">
    <location>
        <begin position="178"/>
        <end position="199"/>
    </location>
</feature>
<dbReference type="GO" id="GO:0006935">
    <property type="term" value="P:chemotaxis"/>
    <property type="evidence" value="ECO:0007669"/>
    <property type="project" value="UniProtKB-ARBA"/>
</dbReference>
<accession>A0A2S7XAY6</accession>
<dbReference type="SUPFAM" id="SSF58104">
    <property type="entry name" value="Methyl-accepting chemotaxis protein (MCP) signaling domain"/>
    <property type="match status" value="1"/>
</dbReference>
<evidence type="ECO:0008006" key="13">
    <source>
        <dbReference type="Google" id="ProtNLM"/>
    </source>
</evidence>
<evidence type="ECO:0000256" key="7">
    <source>
        <dbReference type="PROSITE-ProRule" id="PRU00284"/>
    </source>
</evidence>
<feature type="domain" description="Methyl-accepting transducer" evidence="9">
    <location>
        <begin position="261"/>
        <end position="497"/>
    </location>
</feature>
<keyword evidence="5 7" id="KW-0807">Transducer</keyword>
<comment type="similarity">
    <text evidence="6">Belongs to the methyl-accepting chemotaxis (MCP) protein family.</text>
</comment>
<evidence type="ECO:0000256" key="5">
    <source>
        <dbReference type="ARBA" id="ARBA00023224"/>
    </source>
</evidence>
<sequence length="530" mass="58371">MKLKLSFFCGFVIVLLSLSGYFFHEVGSKATEELQLVKNNIFPANEAAVKANNLLRSYHQNIENAVVIGDKEALKVAKKNFNDMTDLLVKLEALVSDKRNVTNIKKEVKLYHQTVINQVESFLNGSIKINDFLVQAQSNTTKYEQIEKEMEKLIITQSTELNSLITYTNKYIKAKQNVFFIFLIVGLIIIIGFASYAFIVSTRMTNAIDEVASALQSFALGEGDLTQRIDVGEGNGLQQLINNFNSFVSLQEKNIGFIKVSVDKLTDIVSGLNQFSSESYSNSEFQKNLIYQSTTDISEMLQGVRVISDNSVNAKNSVKRTSESTEASKVIINNSITAMNELSRDVTRSSEVVGELIQYTNKVGLAVNTIGDIAEQTNLLALNAAIEAARAGEQGRGFAVVADEVRTLANRTQSTTLAIREMLNSFSNISSEVSTVMSTSVERAAIGLDNAEQVVNIMNQVNTGVSELLDSNQIIASTAEQQSVNSNSIEQKLKEIDSQSEVSIEMMSQLLQISNQIGEVTKQLNHLSGQ</sequence>
<dbReference type="InterPro" id="IPR003660">
    <property type="entry name" value="HAMP_dom"/>
</dbReference>
<feature type="domain" description="HAMP" evidence="10">
    <location>
        <begin position="202"/>
        <end position="256"/>
    </location>
</feature>
<comment type="subcellular location">
    <subcellularLocation>
        <location evidence="1">Membrane</location>
        <topology evidence="1">Multi-pass membrane protein</topology>
    </subcellularLocation>
</comment>
<dbReference type="SMART" id="SM00283">
    <property type="entry name" value="MA"/>
    <property type="match status" value="1"/>
</dbReference>
<gene>
    <name evidence="11" type="ORF">BTO22_02575</name>
</gene>
<evidence type="ECO:0000313" key="11">
    <source>
        <dbReference type="EMBL" id="PQJ88523.1"/>
    </source>
</evidence>
<dbReference type="PROSITE" id="PS50111">
    <property type="entry name" value="CHEMOTAXIS_TRANSDUC_2"/>
    <property type="match status" value="1"/>
</dbReference>
<dbReference type="PROSITE" id="PS50885">
    <property type="entry name" value="HAMP"/>
    <property type="match status" value="1"/>
</dbReference>
<dbReference type="GO" id="GO:0016020">
    <property type="term" value="C:membrane"/>
    <property type="evidence" value="ECO:0007669"/>
    <property type="project" value="UniProtKB-SubCell"/>
</dbReference>
<dbReference type="Gene3D" id="6.10.340.10">
    <property type="match status" value="1"/>
</dbReference>
<dbReference type="OrthoDB" id="49457at2"/>
<evidence type="ECO:0000256" key="6">
    <source>
        <dbReference type="ARBA" id="ARBA00029447"/>
    </source>
</evidence>
<dbReference type="Gene3D" id="1.10.287.950">
    <property type="entry name" value="Methyl-accepting chemotaxis protein"/>
    <property type="match status" value="1"/>
</dbReference>
<dbReference type="RefSeq" id="WP_105054157.1">
    <property type="nucleotide sequence ID" value="NZ_CAWNRT010000001.1"/>
</dbReference>